<keyword evidence="4" id="KW-0175">Coiled coil</keyword>
<dbReference type="GO" id="GO:0005524">
    <property type="term" value="F:ATP binding"/>
    <property type="evidence" value="ECO:0007669"/>
    <property type="project" value="UniProtKB-KW"/>
</dbReference>
<comment type="similarity">
    <text evidence="1">Belongs to the GSP E family.</text>
</comment>
<evidence type="ECO:0000259" key="5">
    <source>
        <dbReference type="PROSITE" id="PS00662"/>
    </source>
</evidence>
<feature type="coiled-coil region" evidence="4">
    <location>
        <begin position="98"/>
        <end position="129"/>
    </location>
</feature>
<sequence>MAVQKDYPKEAEEVKERGKKINVPFIDLSLKEVSADVLKSIPEEAAAFYEFVPIEKRDGVLEVGMVSPDDLKAREALRFIAFRSQLEPSIFIITPSDFKNILRQYKALRGEVKKALEELEEELKTEEAGPTARIKPEEVIERVAAEAPVTKIVAVILRNAVEGRASDIHIEPTEDKVKVRFRVDGVLHTSLFLPKDVHSAIISRIKILSNLKIDETRIPQDGRFHTFIDKKKIDFRVSTLPTTTGEKVALRVLDPSIGLGGFSDLGLYGYNLKTLEKGIEKPFGMVLITGPTGSGKTTTLYAILNALNKEGVNIISLEDPIEYYIEGINQSQIRPEIGYTFASGLRHILRQDPDVIMVGEIRDEETAGLAIHAALTGHIVLSTLHTNNAVGVIPRLIDMGVSSFLLPPSLNLAIAQRLVKRLCEQCKKQVSASPQVADIIEQELNKLSLKKEERAERKKPYKIYQAQGCKFCGQRGTKGRIALFEMIKITSEMEEIIIKNPTESAIEKEAQRQGMTTMKQDGVLKVLEGVISFEEMVKAVED</sequence>
<evidence type="ECO:0000256" key="3">
    <source>
        <dbReference type="ARBA" id="ARBA00022840"/>
    </source>
</evidence>
<evidence type="ECO:0000256" key="1">
    <source>
        <dbReference type="ARBA" id="ARBA00006611"/>
    </source>
</evidence>
<reference evidence="6 7" key="1">
    <citation type="journal article" date="2016" name="Nat. Commun.">
        <title>Thousands of microbial genomes shed light on interconnected biogeochemical processes in an aquifer system.</title>
        <authorList>
            <person name="Anantharaman K."/>
            <person name="Brown C.T."/>
            <person name="Hug L.A."/>
            <person name="Sharon I."/>
            <person name="Castelle C.J."/>
            <person name="Probst A.J."/>
            <person name="Thomas B.C."/>
            <person name="Singh A."/>
            <person name="Wilkins M.J."/>
            <person name="Karaoz U."/>
            <person name="Brodie E.L."/>
            <person name="Williams K.H."/>
            <person name="Hubbard S.S."/>
            <person name="Banfield J.F."/>
        </authorList>
    </citation>
    <scope>NUCLEOTIDE SEQUENCE [LARGE SCALE GENOMIC DNA]</scope>
</reference>
<name>A0A1G2FBP6_9BACT</name>
<comment type="caution">
    <text evidence="6">The sequence shown here is derived from an EMBL/GenBank/DDBJ whole genome shotgun (WGS) entry which is preliminary data.</text>
</comment>
<dbReference type="InterPro" id="IPR001482">
    <property type="entry name" value="T2SS/T4SS_dom"/>
</dbReference>
<evidence type="ECO:0000256" key="2">
    <source>
        <dbReference type="ARBA" id="ARBA00022741"/>
    </source>
</evidence>
<dbReference type="InterPro" id="IPR003593">
    <property type="entry name" value="AAA+_ATPase"/>
</dbReference>
<keyword evidence="2" id="KW-0547">Nucleotide-binding</keyword>
<dbReference type="SMART" id="SM00382">
    <property type="entry name" value="AAA"/>
    <property type="match status" value="1"/>
</dbReference>
<dbReference type="GO" id="GO:0016887">
    <property type="term" value="F:ATP hydrolysis activity"/>
    <property type="evidence" value="ECO:0007669"/>
    <property type="project" value="TreeGrafter"/>
</dbReference>
<dbReference type="InterPro" id="IPR037257">
    <property type="entry name" value="T2SS_E_N_sf"/>
</dbReference>
<organism evidence="6 7">
    <name type="scientific">Candidatus Portnoybacteria bacterium RIFCSPHIGHO2_01_FULL_40_12b</name>
    <dbReference type="NCBI Taxonomy" id="1801994"/>
    <lineage>
        <taxon>Bacteria</taxon>
        <taxon>Candidatus Portnoyibacteriota</taxon>
    </lineage>
</organism>
<dbReference type="SUPFAM" id="SSF160246">
    <property type="entry name" value="EspE N-terminal domain-like"/>
    <property type="match status" value="1"/>
</dbReference>
<dbReference type="EMBL" id="MHMY01000010">
    <property type="protein sequence ID" value="OGZ35505.1"/>
    <property type="molecule type" value="Genomic_DNA"/>
</dbReference>
<dbReference type="CDD" id="cd01129">
    <property type="entry name" value="PulE-GspE-like"/>
    <property type="match status" value="1"/>
</dbReference>
<gene>
    <name evidence="6" type="ORF">A2815_00680</name>
</gene>
<evidence type="ECO:0000256" key="4">
    <source>
        <dbReference type="SAM" id="Coils"/>
    </source>
</evidence>
<proteinExistence type="inferred from homology"/>
<dbReference type="GO" id="GO:0005886">
    <property type="term" value="C:plasma membrane"/>
    <property type="evidence" value="ECO:0007669"/>
    <property type="project" value="TreeGrafter"/>
</dbReference>
<feature type="domain" description="Bacterial type II secretion system protein E" evidence="5">
    <location>
        <begin position="349"/>
        <end position="363"/>
    </location>
</feature>
<dbReference type="PANTHER" id="PTHR30258">
    <property type="entry name" value="TYPE II SECRETION SYSTEM PROTEIN GSPE-RELATED"/>
    <property type="match status" value="1"/>
</dbReference>
<dbReference type="PANTHER" id="PTHR30258:SF1">
    <property type="entry name" value="PROTEIN TRANSPORT PROTEIN HOFB HOMOLOG"/>
    <property type="match status" value="1"/>
</dbReference>
<dbReference type="InterPro" id="IPR007831">
    <property type="entry name" value="T2SS_GspE_N"/>
</dbReference>
<dbReference type="Pfam" id="PF00437">
    <property type="entry name" value="T2SSE"/>
    <property type="match status" value="1"/>
</dbReference>
<dbReference type="Gene3D" id="3.30.450.90">
    <property type="match status" value="1"/>
</dbReference>
<dbReference type="Gene3D" id="3.40.50.300">
    <property type="entry name" value="P-loop containing nucleotide triphosphate hydrolases"/>
    <property type="match status" value="1"/>
</dbReference>
<evidence type="ECO:0000313" key="7">
    <source>
        <dbReference type="Proteomes" id="UP000176974"/>
    </source>
</evidence>
<keyword evidence="3" id="KW-0067">ATP-binding</keyword>
<dbReference type="SUPFAM" id="SSF52540">
    <property type="entry name" value="P-loop containing nucleoside triphosphate hydrolases"/>
    <property type="match status" value="1"/>
</dbReference>
<dbReference type="Proteomes" id="UP000176974">
    <property type="component" value="Unassembled WGS sequence"/>
</dbReference>
<dbReference type="Gene3D" id="3.30.300.160">
    <property type="entry name" value="Type II secretion system, protein E, N-terminal domain"/>
    <property type="match status" value="1"/>
</dbReference>
<dbReference type="PROSITE" id="PS00662">
    <property type="entry name" value="T2SP_E"/>
    <property type="match status" value="1"/>
</dbReference>
<dbReference type="InterPro" id="IPR027417">
    <property type="entry name" value="P-loop_NTPase"/>
</dbReference>
<dbReference type="AlphaFoldDB" id="A0A1G2FBP6"/>
<evidence type="ECO:0000313" key="6">
    <source>
        <dbReference type="EMBL" id="OGZ35505.1"/>
    </source>
</evidence>
<accession>A0A1G2FBP6</accession>
<protein>
    <recommendedName>
        <fullName evidence="5">Bacterial type II secretion system protein E domain-containing protein</fullName>
    </recommendedName>
</protein>
<dbReference type="Pfam" id="PF05157">
    <property type="entry name" value="MshEN"/>
    <property type="match status" value="1"/>
</dbReference>